<gene>
    <name evidence="8" type="ORF">PoB_001058400</name>
</gene>
<dbReference type="PROSITE" id="PS50261">
    <property type="entry name" value="G_PROTEIN_RECEP_F2_4"/>
    <property type="match status" value="1"/>
</dbReference>
<proteinExistence type="predicted"/>
<evidence type="ECO:0000256" key="3">
    <source>
        <dbReference type="ARBA" id="ARBA00022989"/>
    </source>
</evidence>
<name>A0AAV3YPM1_9GAST</name>
<evidence type="ECO:0000256" key="6">
    <source>
        <dbReference type="SAM" id="SignalP"/>
    </source>
</evidence>
<feature type="transmembrane region" description="Helical" evidence="5">
    <location>
        <begin position="70"/>
        <end position="89"/>
    </location>
</feature>
<feature type="domain" description="G-protein coupled receptors family 2 profile 2" evidence="7">
    <location>
        <begin position="1"/>
        <end position="90"/>
    </location>
</feature>
<organism evidence="8 9">
    <name type="scientific">Plakobranchus ocellatus</name>
    <dbReference type="NCBI Taxonomy" id="259542"/>
    <lineage>
        <taxon>Eukaryota</taxon>
        <taxon>Metazoa</taxon>
        <taxon>Spiralia</taxon>
        <taxon>Lophotrochozoa</taxon>
        <taxon>Mollusca</taxon>
        <taxon>Gastropoda</taxon>
        <taxon>Heterobranchia</taxon>
        <taxon>Euthyneura</taxon>
        <taxon>Panpulmonata</taxon>
        <taxon>Sacoglossa</taxon>
        <taxon>Placobranchoidea</taxon>
        <taxon>Plakobranchidae</taxon>
        <taxon>Plakobranchus</taxon>
    </lineage>
</organism>
<dbReference type="PANTHER" id="PTHR45620:SF42">
    <property type="entry name" value="G-PROTEIN COUPLED RECEPTOR SEB-2"/>
    <property type="match status" value="1"/>
</dbReference>
<evidence type="ECO:0000256" key="5">
    <source>
        <dbReference type="SAM" id="Phobius"/>
    </source>
</evidence>
<dbReference type="InterPro" id="IPR050332">
    <property type="entry name" value="GPCR_2"/>
</dbReference>
<dbReference type="GO" id="GO:0007166">
    <property type="term" value="P:cell surface receptor signaling pathway"/>
    <property type="evidence" value="ECO:0007669"/>
    <property type="project" value="InterPro"/>
</dbReference>
<dbReference type="InterPro" id="IPR017983">
    <property type="entry name" value="GPCR_2_secretin-like_CS"/>
</dbReference>
<evidence type="ECO:0000259" key="7">
    <source>
        <dbReference type="PROSITE" id="PS50261"/>
    </source>
</evidence>
<comment type="subcellular location">
    <subcellularLocation>
        <location evidence="1">Membrane</location>
        <topology evidence="1">Multi-pass membrane protein</topology>
    </subcellularLocation>
</comment>
<dbReference type="GO" id="GO:0005886">
    <property type="term" value="C:plasma membrane"/>
    <property type="evidence" value="ECO:0007669"/>
    <property type="project" value="TreeGrafter"/>
</dbReference>
<reference evidence="8 9" key="1">
    <citation type="journal article" date="2021" name="Elife">
        <title>Chloroplast acquisition without the gene transfer in kleptoplastic sea slugs, Plakobranchus ocellatus.</title>
        <authorList>
            <person name="Maeda T."/>
            <person name="Takahashi S."/>
            <person name="Yoshida T."/>
            <person name="Shimamura S."/>
            <person name="Takaki Y."/>
            <person name="Nagai Y."/>
            <person name="Toyoda A."/>
            <person name="Suzuki Y."/>
            <person name="Arimoto A."/>
            <person name="Ishii H."/>
            <person name="Satoh N."/>
            <person name="Nishiyama T."/>
            <person name="Hasebe M."/>
            <person name="Maruyama T."/>
            <person name="Minagawa J."/>
            <person name="Obokata J."/>
            <person name="Shigenobu S."/>
        </authorList>
    </citation>
    <scope>NUCLEOTIDE SEQUENCE [LARGE SCALE GENOMIC DNA]</scope>
</reference>
<keyword evidence="6" id="KW-0732">Signal</keyword>
<feature type="signal peptide" evidence="6">
    <location>
        <begin position="1"/>
        <end position="24"/>
    </location>
</feature>
<dbReference type="Pfam" id="PF00002">
    <property type="entry name" value="7tm_2"/>
    <property type="match status" value="1"/>
</dbReference>
<keyword evidence="3 5" id="KW-1133">Transmembrane helix</keyword>
<accession>A0AAV3YPM1</accession>
<dbReference type="Gene3D" id="1.20.1070.10">
    <property type="entry name" value="Rhodopsin 7-helix transmembrane proteins"/>
    <property type="match status" value="1"/>
</dbReference>
<feature type="chain" id="PRO_5043763843" evidence="6">
    <location>
        <begin position="25"/>
        <end position="166"/>
    </location>
</feature>
<dbReference type="GO" id="GO:0007188">
    <property type="term" value="P:adenylate cyclase-modulating G protein-coupled receptor signaling pathway"/>
    <property type="evidence" value="ECO:0007669"/>
    <property type="project" value="TreeGrafter"/>
</dbReference>
<evidence type="ECO:0000313" key="9">
    <source>
        <dbReference type="Proteomes" id="UP000735302"/>
    </source>
</evidence>
<evidence type="ECO:0000256" key="1">
    <source>
        <dbReference type="ARBA" id="ARBA00004141"/>
    </source>
</evidence>
<dbReference type="EMBL" id="BLXT01001278">
    <property type="protein sequence ID" value="GFN84078.1"/>
    <property type="molecule type" value="Genomic_DNA"/>
</dbReference>
<dbReference type="InterPro" id="IPR000832">
    <property type="entry name" value="GPCR_2_secretin-like"/>
</dbReference>
<feature type="transmembrane region" description="Helical" evidence="5">
    <location>
        <begin position="38"/>
        <end position="58"/>
    </location>
</feature>
<dbReference type="InterPro" id="IPR017981">
    <property type="entry name" value="GPCR_2-like_7TM"/>
</dbReference>
<dbReference type="GO" id="GO:0008528">
    <property type="term" value="F:G protein-coupled peptide receptor activity"/>
    <property type="evidence" value="ECO:0007669"/>
    <property type="project" value="TreeGrafter"/>
</dbReference>
<sequence length="166" mass="18552">MACIGTNLLFLCNILRILLTQLSTHPNEPSNFRRALKATFVLIPLFGVQLFVSIYPVRSATSFGVAYEKFAVFSINSQGFFVALIFCFFNGEVRRLYGRGSLGHWDMLQHSRRTSSTLQNTPSLVSRLSIGMFCVPATPYCHSPPRVSLIPSLLITKKPNVSFKST</sequence>
<dbReference type="AlphaFoldDB" id="A0AAV3YPM1"/>
<dbReference type="PRINTS" id="PR00249">
    <property type="entry name" value="GPCRSECRETIN"/>
</dbReference>
<comment type="caution">
    <text evidence="8">The sequence shown here is derived from an EMBL/GenBank/DDBJ whole genome shotgun (WGS) entry which is preliminary data.</text>
</comment>
<evidence type="ECO:0000256" key="2">
    <source>
        <dbReference type="ARBA" id="ARBA00022692"/>
    </source>
</evidence>
<keyword evidence="2 5" id="KW-0812">Transmembrane</keyword>
<dbReference type="PROSITE" id="PS00650">
    <property type="entry name" value="G_PROTEIN_RECEP_F2_2"/>
    <property type="match status" value="1"/>
</dbReference>
<evidence type="ECO:0000313" key="8">
    <source>
        <dbReference type="EMBL" id="GFN84078.1"/>
    </source>
</evidence>
<dbReference type="PANTHER" id="PTHR45620">
    <property type="entry name" value="PDF RECEPTOR-LIKE PROTEIN-RELATED"/>
    <property type="match status" value="1"/>
</dbReference>
<keyword evidence="9" id="KW-1185">Reference proteome</keyword>
<keyword evidence="8" id="KW-0675">Receptor</keyword>
<protein>
    <submittedName>
        <fullName evidence="8">Calcitonin-like receptor</fullName>
    </submittedName>
</protein>
<dbReference type="Proteomes" id="UP000735302">
    <property type="component" value="Unassembled WGS sequence"/>
</dbReference>
<keyword evidence="4 5" id="KW-0472">Membrane</keyword>
<evidence type="ECO:0000256" key="4">
    <source>
        <dbReference type="ARBA" id="ARBA00023136"/>
    </source>
</evidence>